<name>A0A1G5RFQ5_9RHOB</name>
<organism evidence="2 3">
    <name type="scientific">Epibacterium ulvae</name>
    <dbReference type="NCBI Taxonomy" id="1156985"/>
    <lineage>
        <taxon>Bacteria</taxon>
        <taxon>Pseudomonadati</taxon>
        <taxon>Pseudomonadota</taxon>
        <taxon>Alphaproteobacteria</taxon>
        <taxon>Rhodobacterales</taxon>
        <taxon>Roseobacteraceae</taxon>
        <taxon>Epibacterium</taxon>
    </lineage>
</organism>
<keyword evidence="1" id="KW-0812">Transmembrane</keyword>
<keyword evidence="1" id="KW-0472">Membrane</keyword>
<accession>A0A1G5RFQ5</accession>
<evidence type="ECO:0000313" key="3">
    <source>
        <dbReference type="Proteomes" id="UP000198767"/>
    </source>
</evidence>
<protein>
    <submittedName>
        <fullName evidence="2">Uncharacterized protein</fullName>
    </submittedName>
</protein>
<keyword evidence="3" id="KW-1185">Reference proteome</keyword>
<dbReference type="Proteomes" id="UP000198767">
    <property type="component" value="Unassembled WGS sequence"/>
</dbReference>
<evidence type="ECO:0000313" key="2">
    <source>
        <dbReference type="EMBL" id="SCZ72221.1"/>
    </source>
</evidence>
<keyword evidence="1" id="KW-1133">Transmembrane helix</keyword>
<feature type="transmembrane region" description="Helical" evidence="1">
    <location>
        <begin position="12"/>
        <end position="34"/>
    </location>
</feature>
<proteinExistence type="predicted"/>
<gene>
    <name evidence="2" type="ORF">SAMN04488118_1142</name>
</gene>
<dbReference type="EMBL" id="FMWG01000014">
    <property type="protein sequence ID" value="SCZ72221.1"/>
    <property type="molecule type" value="Genomic_DNA"/>
</dbReference>
<sequence length="245" mass="27777">MFSRFFFNRIPWWVFGSMFTMSVPLTGIVSYQAFHAQSVAESVENQPPMHTILLENFDYSKVVNVYGETRISGVFNGVEGPFGDDEHFVLIEPQSGIGAHVILVDKISNRDETLIQLRSQTGSDGRLTLTGFVRDDRATVLGTMTDTADVKSALLHKNIQPAETIYQIDPYWGDRPDALSMYRIDKWGISGVAVILTLMLGFVTRMRWRIRRAKVLERKRIKAEQKEAAWVDSPIQTAKGGWFGR</sequence>
<evidence type="ECO:0000256" key="1">
    <source>
        <dbReference type="SAM" id="Phobius"/>
    </source>
</evidence>
<reference evidence="2 3" key="1">
    <citation type="submission" date="2016-10" db="EMBL/GenBank/DDBJ databases">
        <authorList>
            <person name="de Groot N.N."/>
        </authorList>
    </citation>
    <scope>NUCLEOTIDE SEQUENCE [LARGE SCALE GENOMIC DNA]</scope>
    <source>
        <strain evidence="2 3">U95</strain>
    </source>
</reference>
<dbReference type="AlphaFoldDB" id="A0A1G5RFQ5"/>
<feature type="transmembrane region" description="Helical" evidence="1">
    <location>
        <begin position="187"/>
        <end position="204"/>
    </location>
</feature>